<evidence type="ECO:0000256" key="4">
    <source>
        <dbReference type="ARBA" id="ARBA00022679"/>
    </source>
</evidence>
<evidence type="ECO:0000313" key="13">
    <source>
        <dbReference type="EMBL" id="KGP92112.1"/>
    </source>
</evidence>
<dbReference type="RefSeq" id="WP_036781048.1">
    <property type="nucleotide sequence ID" value="NZ_AVBG01000003.1"/>
</dbReference>
<comment type="function">
    <text evidence="7">Catalyzes the glycosylation of 4,4'-diaponeurosporenoate, i.e. the esterification of glucose at the C1'' position with the carboxyl group of 4,4'-diaponeurosporenic acid, to form glycosyl-4,4'-diaponeurosporenoate. This is a step in the biosynthesis of staphyloxanthin, an orange pigment present in most staphylococci strains.</text>
</comment>
<evidence type="ECO:0000256" key="6">
    <source>
        <dbReference type="ARBA" id="ARBA00023136"/>
    </source>
</evidence>
<dbReference type="AlphaFoldDB" id="A0A0A2UUX5"/>
<dbReference type="GO" id="GO:0016117">
    <property type="term" value="P:carotenoid biosynthetic process"/>
    <property type="evidence" value="ECO:0007669"/>
    <property type="project" value="UniProtKB-KW"/>
</dbReference>
<sequence length="370" mass="41462">MSIYLWGLIGLEAFCLLWILLNSTFIKPLANPLDDASNPTVSLLIPMRNEERNIKELIQSLQALTYPSFECILLDDQSTDQTKKLTNEAIKDDERFSLIIGKSLPEGWNGKVHACHQLSQHAQGELLLFIDADVRLAPDTVERTVATFNKEEAGMISGFPHYADRSHLSQFLVTLQHFVVYAHLPISIANTTNHPSFTAACGGFIGFTRKTYDAIRGHEAVSSSLLEDVHLARETKKSGHTMKLMNISSSVSCYMYESLKEAIEGFTKNIFIGINKSVGLALLLITWYILLYILPVALLMISITSGQILYAVPLLLIVLQKGLVDYKNKTSLVYCLFMPFSALLFVFVLTRSMYTSIKGKAYTWKGRSYS</sequence>
<protein>
    <recommendedName>
        <fullName evidence="10">4,4'-diaponeurosporenoate glycosyltransferase</fullName>
    </recommendedName>
</protein>
<gene>
    <name evidence="13" type="ORF">N780_00550</name>
</gene>
<dbReference type="PANTHER" id="PTHR43646">
    <property type="entry name" value="GLYCOSYLTRANSFERASE"/>
    <property type="match status" value="1"/>
</dbReference>
<dbReference type="PANTHER" id="PTHR43646:SF2">
    <property type="entry name" value="GLYCOSYLTRANSFERASE 2-LIKE DOMAIN-CONTAINING PROTEIN"/>
    <property type="match status" value="1"/>
</dbReference>
<dbReference type="EMBL" id="AVBG01000003">
    <property type="protein sequence ID" value="KGP92112.1"/>
    <property type="molecule type" value="Genomic_DNA"/>
</dbReference>
<dbReference type="OrthoDB" id="9800276at2"/>
<dbReference type="STRING" id="1385513.N780_00550"/>
<evidence type="ECO:0000256" key="10">
    <source>
        <dbReference type="ARBA" id="ARBA00040345"/>
    </source>
</evidence>
<accession>A0A0A2UUX5</accession>
<keyword evidence="11" id="KW-0812">Transmembrane</keyword>
<feature type="domain" description="Glycosyltransferase 2-like" evidence="12">
    <location>
        <begin position="42"/>
        <end position="212"/>
    </location>
</feature>
<comment type="caution">
    <text evidence="13">The sequence shown here is derived from an EMBL/GenBank/DDBJ whole genome shotgun (WGS) entry which is preliminary data.</text>
</comment>
<dbReference type="InterPro" id="IPR001173">
    <property type="entry name" value="Glyco_trans_2-like"/>
</dbReference>
<evidence type="ECO:0000256" key="7">
    <source>
        <dbReference type="ARBA" id="ARBA00037281"/>
    </source>
</evidence>
<dbReference type="GO" id="GO:0005886">
    <property type="term" value="C:plasma membrane"/>
    <property type="evidence" value="ECO:0007669"/>
    <property type="project" value="UniProtKB-SubCell"/>
</dbReference>
<evidence type="ECO:0000256" key="3">
    <source>
        <dbReference type="ARBA" id="ARBA00022676"/>
    </source>
</evidence>
<keyword evidence="2" id="KW-1003">Cell membrane</keyword>
<feature type="transmembrane region" description="Helical" evidence="11">
    <location>
        <begin position="6"/>
        <end position="26"/>
    </location>
</feature>
<comment type="pathway">
    <text evidence="8">Carotenoid biosynthesis; staphyloxanthin biosynthesis; staphyloxanthin from farnesyl diphosphate: step 4/5.</text>
</comment>
<dbReference type="eggNOG" id="COG1215">
    <property type="taxonomic scope" value="Bacteria"/>
</dbReference>
<keyword evidence="11" id="KW-1133">Transmembrane helix</keyword>
<keyword evidence="6 11" id="KW-0472">Membrane</keyword>
<comment type="subcellular location">
    <subcellularLocation>
        <location evidence="1">Cell membrane</location>
    </subcellularLocation>
</comment>
<evidence type="ECO:0000256" key="8">
    <source>
        <dbReference type="ARBA" id="ARBA00037904"/>
    </source>
</evidence>
<comment type="similarity">
    <text evidence="9">Belongs to the glycosyltransferase 2 family. CrtQ subfamily.</text>
</comment>
<feature type="transmembrane region" description="Helical" evidence="11">
    <location>
        <begin position="270"/>
        <end position="290"/>
    </location>
</feature>
<feature type="transmembrane region" description="Helical" evidence="11">
    <location>
        <begin position="296"/>
        <end position="319"/>
    </location>
</feature>
<organism evidence="13 14">
    <name type="scientific">Pontibacillus chungwhensis BH030062</name>
    <dbReference type="NCBI Taxonomy" id="1385513"/>
    <lineage>
        <taxon>Bacteria</taxon>
        <taxon>Bacillati</taxon>
        <taxon>Bacillota</taxon>
        <taxon>Bacilli</taxon>
        <taxon>Bacillales</taxon>
        <taxon>Bacillaceae</taxon>
        <taxon>Pontibacillus</taxon>
    </lineage>
</organism>
<keyword evidence="4 13" id="KW-0808">Transferase</keyword>
<dbReference type="Proteomes" id="UP000030153">
    <property type="component" value="Unassembled WGS sequence"/>
</dbReference>
<reference evidence="13 14" key="1">
    <citation type="submission" date="2013-08" db="EMBL/GenBank/DDBJ databases">
        <title>Genome of Pontibacillus chungwhensis.</title>
        <authorList>
            <person name="Wang Q."/>
            <person name="Wang G."/>
        </authorList>
    </citation>
    <scope>NUCLEOTIDE SEQUENCE [LARGE SCALE GENOMIC DNA]</scope>
    <source>
        <strain evidence="13 14">BH030062</strain>
    </source>
</reference>
<dbReference type="InterPro" id="IPR029044">
    <property type="entry name" value="Nucleotide-diphossugar_trans"/>
</dbReference>
<evidence type="ECO:0000256" key="1">
    <source>
        <dbReference type="ARBA" id="ARBA00004236"/>
    </source>
</evidence>
<evidence type="ECO:0000259" key="12">
    <source>
        <dbReference type="Pfam" id="PF00535"/>
    </source>
</evidence>
<name>A0A0A2UUX5_9BACI</name>
<evidence type="ECO:0000256" key="2">
    <source>
        <dbReference type="ARBA" id="ARBA00022475"/>
    </source>
</evidence>
<dbReference type="SUPFAM" id="SSF53448">
    <property type="entry name" value="Nucleotide-diphospho-sugar transferases"/>
    <property type="match status" value="1"/>
</dbReference>
<keyword evidence="5" id="KW-0125">Carotenoid biosynthesis</keyword>
<evidence type="ECO:0000256" key="5">
    <source>
        <dbReference type="ARBA" id="ARBA00022746"/>
    </source>
</evidence>
<dbReference type="Gene3D" id="3.90.550.10">
    <property type="entry name" value="Spore Coat Polysaccharide Biosynthesis Protein SpsA, Chain A"/>
    <property type="match status" value="1"/>
</dbReference>
<evidence type="ECO:0000313" key="14">
    <source>
        <dbReference type="Proteomes" id="UP000030153"/>
    </source>
</evidence>
<evidence type="ECO:0000256" key="9">
    <source>
        <dbReference type="ARBA" id="ARBA00038120"/>
    </source>
</evidence>
<dbReference type="GO" id="GO:0016757">
    <property type="term" value="F:glycosyltransferase activity"/>
    <property type="evidence" value="ECO:0007669"/>
    <property type="project" value="UniProtKB-KW"/>
</dbReference>
<feature type="transmembrane region" description="Helical" evidence="11">
    <location>
        <begin position="331"/>
        <end position="350"/>
    </location>
</feature>
<dbReference type="Pfam" id="PF00535">
    <property type="entry name" value="Glycos_transf_2"/>
    <property type="match status" value="1"/>
</dbReference>
<keyword evidence="3" id="KW-0328">Glycosyltransferase</keyword>
<evidence type="ECO:0000256" key="11">
    <source>
        <dbReference type="SAM" id="Phobius"/>
    </source>
</evidence>
<keyword evidence="14" id="KW-1185">Reference proteome</keyword>
<proteinExistence type="inferred from homology"/>